<protein>
    <submittedName>
        <fullName evidence="2">Trans-sialidase, putative</fullName>
    </submittedName>
</protein>
<accession>K2M155</accession>
<proteinExistence type="predicted"/>
<dbReference type="SUPFAM" id="SSF50939">
    <property type="entry name" value="Sialidases"/>
    <property type="match status" value="1"/>
</dbReference>
<feature type="domain" description="Trans-sialidase C-terminal" evidence="1">
    <location>
        <begin position="51"/>
        <end position="254"/>
    </location>
</feature>
<evidence type="ECO:0000313" key="3">
    <source>
        <dbReference type="Proteomes" id="UP000007350"/>
    </source>
</evidence>
<dbReference type="InterPro" id="IPR036278">
    <property type="entry name" value="Sialidase_sf"/>
</dbReference>
<organism evidence="2 3">
    <name type="scientific">Trypanosoma cruzi marinkellei</name>
    <dbReference type="NCBI Taxonomy" id="85056"/>
    <lineage>
        <taxon>Eukaryota</taxon>
        <taxon>Discoba</taxon>
        <taxon>Euglenozoa</taxon>
        <taxon>Kinetoplastea</taxon>
        <taxon>Metakinetoplastina</taxon>
        <taxon>Trypanosomatida</taxon>
        <taxon>Trypanosomatidae</taxon>
        <taxon>Trypanosoma</taxon>
        <taxon>Schizotrypanum</taxon>
    </lineage>
</organism>
<gene>
    <name evidence="2" type="ORF">MOQ_007602</name>
</gene>
<dbReference type="InterPro" id="IPR013320">
    <property type="entry name" value="ConA-like_dom_sf"/>
</dbReference>
<dbReference type="Proteomes" id="UP000007350">
    <property type="component" value="Unassembled WGS sequence"/>
</dbReference>
<dbReference type="EMBL" id="AHKC01015361">
    <property type="protein sequence ID" value="EKF28643.1"/>
    <property type="molecule type" value="Genomic_DNA"/>
</dbReference>
<dbReference type="SUPFAM" id="SSF49899">
    <property type="entry name" value="Concanavalin A-like lectins/glucanases"/>
    <property type="match status" value="1"/>
</dbReference>
<dbReference type="AlphaFoldDB" id="K2M155"/>
<keyword evidence="3" id="KW-1185">Reference proteome</keyword>
<feature type="non-terminal residue" evidence="2">
    <location>
        <position position="254"/>
    </location>
</feature>
<dbReference type="GO" id="GO:0004308">
    <property type="term" value="F:exo-alpha-sialidase activity"/>
    <property type="evidence" value="ECO:0007669"/>
    <property type="project" value="InterPro"/>
</dbReference>
<name>K2M155_TRYCR</name>
<dbReference type="InterPro" id="IPR008377">
    <property type="entry name" value="Sialidase_trypan"/>
</dbReference>
<dbReference type="Gene3D" id="2.60.120.200">
    <property type="match status" value="1"/>
</dbReference>
<evidence type="ECO:0000259" key="1">
    <source>
        <dbReference type="Pfam" id="PF22925"/>
    </source>
</evidence>
<dbReference type="PRINTS" id="PR01803">
    <property type="entry name" value="TCSIALIDASE"/>
</dbReference>
<reference evidence="2 3" key="1">
    <citation type="journal article" date="2012" name="BMC Genomics">
        <title>Comparative genomic analysis of human infective Trypanosoma cruzi lineages with the bat-restricted subspecies T. cruzi marinkellei.</title>
        <authorList>
            <person name="Franzen O."/>
            <person name="Talavera-Lopez C."/>
            <person name="Ochaya S."/>
            <person name="Butler C.E."/>
            <person name="Messenger L.A."/>
            <person name="Lewis M.D."/>
            <person name="Llewellyn M.S."/>
            <person name="Marinkelle C.J."/>
            <person name="Tyler K.M."/>
            <person name="Miles M.A."/>
            <person name="Andersson B."/>
        </authorList>
    </citation>
    <scope>NUCLEOTIDE SEQUENCE [LARGE SCALE GENOMIC DNA]</scope>
    <source>
        <strain evidence="2 3">B7</strain>
    </source>
</reference>
<dbReference type="Gene3D" id="2.120.10.10">
    <property type="match status" value="1"/>
</dbReference>
<sequence length="254" mass="27008">MASVLLTTQLERVKDVLKTWKEVDERVSKLCPSSAVEGASTGTACSTNFNITDGLVGFLSGKFSENTWRDEYLGVNATVRDGTAAATVAAKAAKASEGVTFRGAWAEWPVGQHGENQLYHFANYNFTLVATVSAEKVPEEFTPISLMGVKMNGDKNPVLLRLSYNSGGKWKLSCGGEMVKELSSNWEPKKTHQVAIVLQNGNQSSAYVDGKSMGEATCAVENKNSKGISHFYIGGDGGSAGSGEGVPVTVTNVL</sequence>
<comment type="caution">
    <text evidence="2">The sequence shown here is derived from an EMBL/GenBank/DDBJ whole genome shotgun (WGS) entry which is preliminary data.</text>
</comment>
<dbReference type="Pfam" id="PF22925">
    <property type="entry name" value="TS_C"/>
    <property type="match status" value="1"/>
</dbReference>
<dbReference type="InterPro" id="IPR055239">
    <property type="entry name" value="TS_C"/>
</dbReference>
<evidence type="ECO:0000313" key="2">
    <source>
        <dbReference type="EMBL" id="EKF28643.1"/>
    </source>
</evidence>